<reference evidence="14 15" key="1">
    <citation type="submission" date="2016-11" db="EMBL/GenBank/DDBJ databases">
        <title>Description of two novel members of the family Erysipelotrichaceae: Ileibacterium lipovorans gen. nov., sp. nov. and Dubosiella newyorkensis, gen. nov., sp. nov.</title>
        <authorList>
            <person name="Cox L.M."/>
            <person name="Sohn J."/>
            <person name="Tyrrell K.L."/>
            <person name="Citron D.M."/>
            <person name="Lawson P.A."/>
            <person name="Patel N.B."/>
            <person name="Iizumi T."/>
            <person name="Perez-Perez G.I."/>
            <person name="Goldstein E.J."/>
            <person name="Blaser M.J."/>
        </authorList>
    </citation>
    <scope>NUCLEOTIDE SEQUENCE [LARGE SCALE GENOMIC DNA]</scope>
    <source>
        <strain evidence="14 15">NYU-BL-A4</strain>
    </source>
</reference>
<evidence type="ECO:0000313" key="14">
    <source>
        <dbReference type="EMBL" id="OLU44992.1"/>
    </source>
</evidence>
<gene>
    <name evidence="14" type="ORF">BO225_09365</name>
</gene>
<feature type="binding site" evidence="11">
    <location>
        <begin position="27"/>
        <end position="34"/>
    </location>
    <ligand>
        <name>ATP</name>
        <dbReference type="ChEBI" id="CHEBI:30616"/>
    </ligand>
</feature>
<dbReference type="PANTHER" id="PTHR11070">
    <property type="entry name" value="UVRD / RECB / PCRA DNA HELICASE FAMILY MEMBER"/>
    <property type="match status" value="1"/>
</dbReference>
<dbReference type="PANTHER" id="PTHR11070:SF2">
    <property type="entry name" value="ATP-DEPENDENT DNA HELICASE SRS2"/>
    <property type="match status" value="1"/>
</dbReference>
<comment type="catalytic activity">
    <reaction evidence="10">
        <text>ATP + H2O = ADP + phosphate + H(+)</text>
        <dbReference type="Rhea" id="RHEA:13065"/>
        <dbReference type="ChEBI" id="CHEBI:15377"/>
        <dbReference type="ChEBI" id="CHEBI:15378"/>
        <dbReference type="ChEBI" id="CHEBI:30616"/>
        <dbReference type="ChEBI" id="CHEBI:43474"/>
        <dbReference type="ChEBI" id="CHEBI:456216"/>
        <dbReference type="EC" id="5.6.2.4"/>
    </reaction>
</comment>
<dbReference type="Pfam" id="PF00580">
    <property type="entry name" value="UvrD-helicase"/>
    <property type="match status" value="1"/>
</dbReference>
<dbReference type="RefSeq" id="WP_076341997.1">
    <property type="nucleotide sequence ID" value="NZ_JBGNFS010000001.1"/>
</dbReference>
<evidence type="ECO:0000256" key="2">
    <source>
        <dbReference type="ARBA" id="ARBA00022741"/>
    </source>
</evidence>
<proteinExistence type="inferred from homology"/>
<comment type="caution">
    <text evidence="14">The sequence shown here is derived from an EMBL/GenBank/DDBJ whole genome shotgun (WGS) entry which is preliminary data.</text>
</comment>
<dbReference type="EC" id="5.6.2.4" evidence="9"/>
<dbReference type="PROSITE" id="PS51217">
    <property type="entry name" value="UVRD_HELICASE_CTER"/>
    <property type="match status" value="1"/>
</dbReference>
<dbReference type="Gene3D" id="1.10.486.10">
    <property type="entry name" value="PCRA, domain 4"/>
    <property type="match status" value="1"/>
</dbReference>
<evidence type="ECO:0000256" key="3">
    <source>
        <dbReference type="ARBA" id="ARBA00022801"/>
    </source>
</evidence>
<feature type="domain" description="UvrD-like helicase C-terminal" evidence="13">
    <location>
        <begin position="294"/>
        <end position="561"/>
    </location>
</feature>
<dbReference type="EMBL" id="MPKA01000090">
    <property type="protein sequence ID" value="OLU44992.1"/>
    <property type="molecule type" value="Genomic_DNA"/>
</dbReference>
<dbReference type="InterPro" id="IPR014017">
    <property type="entry name" value="DNA_helicase_UvrD-like_C"/>
</dbReference>
<dbReference type="CDD" id="cd18807">
    <property type="entry name" value="SF1_C_UvrD"/>
    <property type="match status" value="1"/>
</dbReference>
<dbReference type="GO" id="GO:0000725">
    <property type="term" value="P:recombinational repair"/>
    <property type="evidence" value="ECO:0007669"/>
    <property type="project" value="TreeGrafter"/>
</dbReference>
<evidence type="ECO:0000256" key="7">
    <source>
        <dbReference type="ARBA" id="ARBA00023235"/>
    </source>
</evidence>
<dbReference type="InterPro" id="IPR013986">
    <property type="entry name" value="DExx_box_DNA_helicase_dom_sf"/>
</dbReference>
<evidence type="ECO:0000259" key="13">
    <source>
        <dbReference type="PROSITE" id="PS51217"/>
    </source>
</evidence>
<keyword evidence="7" id="KW-0413">Isomerase</keyword>
<keyword evidence="4 11" id="KW-0347">Helicase</keyword>
<dbReference type="Pfam" id="PF13361">
    <property type="entry name" value="UvrD_C"/>
    <property type="match status" value="1"/>
</dbReference>
<dbReference type="GeneID" id="78276148"/>
<keyword evidence="6" id="KW-0238">DNA-binding</keyword>
<comment type="catalytic activity">
    <reaction evidence="8">
        <text>Couples ATP hydrolysis with the unwinding of duplex DNA by translocating in the 3'-5' direction.</text>
        <dbReference type="EC" id="5.6.2.4"/>
    </reaction>
</comment>
<dbReference type="STRING" id="1862672.BO225_09365"/>
<dbReference type="Gene3D" id="1.10.10.160">
    <property type="match status" value="1"/>
</dbReference>
<evidence type="ECO:0000256" key="10">
    <source>
        <dbReference type="ARBA" id="ARBA00048988"/>
    </source>
</evidence>
<dbReference type="Proteomes" id="UP000186705">
    <property type="component" value="Unassembled WGS sequence"/>
</dbReference>
<dbReference type="PROSITE" id="PS51198">
    <property type="entry name" value="UVRD_HELICASE_ATP_BIND"/>
    <property type="match status" value="1"/>
</dbReference>
<keyword evidence="5 11" id="KW-0067">ATP-binding</keyword>
<evidence type="ECO:0000259" key="12">
    <source>
        <dbReference type="PROSITE" id="PS51198"/>
    </source>
</evidence>
<dbReference type="GO" id="GO:0043138">
    <property type="term" value="F:3'-5' DNA helicase activity"/>
    <property type="evidence" value="ECO:0007669"/>
    <property type="project" value="UniProtKB-EC"/>
</dbReference>
<keyword evidence="2 11" id="KW-0547">Nucleotide-binding</keyword>
<dbReference type="OrthoDB" id="9810135at2"/>
<dbReference type="GO" id="GO:0005829">
    <property type="term" value="C:cytosol"/>
    <property type="evidence" value="ECO:0007669"/>
    <property type="project" value="TreeGrafter"/>
</dbReference>
<dbReference type="InterPro" id="IPR027417">
    <property type="entry name" value="P-loop_NTPase"/>
</dbReference>
<dbReference type="SUPFAM" id="SSF52540">
    <property type="entry name" value="P-loop containing nucleoside triphosphate hydrolases"/>
    <property type="match status" value="1"/>
</dbReference>
<dbReference type="AlphaFoldDB" id="A0A1U7NKQ4"/>
<feature type="domain" description="UvrD-like helicase ATP-binding" evidence="12">
    <location>
        <begin position="6"/>
        <end position="293"/>
    </location>
</feature>
<dbReference type="InterPro" id="IPR000212">
    <property type="entry name" value="DNA_helicase_UvrD/REP"/>
</dbReference>
<evidence type="ECO:0000256" key="9">
    <source>
        <dbReference type="ARBA" id="ARBA00034808"/>
    </source>
</evidence>
<dbReference type="Gene3D" id="3.40.50.300">
    <property type="entry name" value="P-loop containing nucleotide triphosphate hydrolases"/>
    <property type="match status" value="2"/>
</dbReference>
<evidence type="ECO:0000256" key="1">
    <source>
        <dbReference type="ARBA" id="ARBA00009922"/>
    </source>
</evidence>
<evidence type="ECO:0000313" key="15">
    <source>
        <dbReference type="Proteomes" id="UP000186705"/>
    </source>
</evidence>
<accession>A0A1U7NKQ4</accession>
<dbReference type="GO" id="GO:0005524">
    <property type="term" value="F:ATP binding"/>
    <property type="evidence" value="ECO:0007669"/>
    <property type="project" value="UniProtKB-UniRule"/>
</dbReference>
<keyword evidence="3 11" id="KW-0378">Hydrolase</keyword>
<evidence type="ECO:0000256" key="6">
    <source>
        <dbReference type="ARBA" id="ARBA00023125"/>
    </source>
</evidence>
<dbReference type="GO" id="GO:0003677">
    <property type="term" value="F:DNA binding"/>
    <property type="evidence" value="ECO:0007669"/>
    <property type="project" value="UniProtKB-KW"/>
</dbReference>
<evidence type="ECO:0000256" key="11">
    <source>
        <dbReference type="PROSITE-ProRule" id="PRU00560"/>
    </source>
</evidence>
<keyword evidence="15" id="KW-1185">Reference proteome</keyword>
<dbReference type="InterPro" id="IPR014016">
    <property type="entry name" value="UvrD-like_ATP-bd"/>
</dbReference>
<comment type="similarity">
    <text evidence="1">Belongs to the helicase family. UvrD subfamily.</text>
</comment>
<evidence type="ECO:0000256" key="8">
    <source>
        <dbReference type="ARBA" id="ARBA00034617"/>
    </source>
</evidence>
<dbReference type="GO" id="GO:0016887">
    <property type="term" value="F:ATP hydrolysis activity"/>
    <property type="evidence" value="ECO:0007669"/>
    <property type="project" value="RHEA"/>
</dbReference>
<name>A0A1U7NKQ4_9FIRM</name>
<evidence type="ECO:0000256" key="4">
    <source>
        <dbReference type="ARBA" id="ARBA00022806"/>
    </source>
</evidence>
<protein>
    <recommendedName>
        <fullName evidence="9">DNA 3'-5' helicase</fullName>
        <ecNumber evidence="9">5.6.2.4</ecNumber>
    </recommendedName>
</protein>
<sequence length="727" mass="84652">MNHTKPILNSEQQKAITTTEGYVRVIAGAGTGKTRALSHRFAYLVNELGIMPANILCVTFTNKSANEMRSRIHQLTGDNDTGLISTFHGFCNTVLLEESFAIGYPKNFIVLDNSDIDEILKIIYEERNLTLRHMTFSKARDMIEIIKLEENPEYYLDLIEMDLNILKEKYEKAKNPKDIIFYGYLYQCKKMFGLDYNDLIVLTLYIFEQNETIRQKWQERLEYIMIDEFQDIDELQYRLMKVLAQYHKNLFIVGDPDQTIYTWRGARIQYLLDFPNDFVPTQTIMMPKNYRSTPQILNAANSLISNNEQRIKKDLIPTLSDGKDVLVHYGKNEDDEAKWILEKIKALQKQGVQLNEIAILYRAHYISRVIEEVFLKAELPYTIYSGVSFFQRMEIKDALSYLRMIAYKDDLSFLRCVNVPKRNIGNRRIKHLKEYAAKKEISLYEALKENANSDLFKTTKALTFIELIETFSSQSKEQRISDLFSKLLNESGYERMLRTEGSQERLDNIAELKQSILDYEINSGEEAELADYLNHIALYTNADLDMKKNSVKMMTIHTAKGLEFNNVFVVGLNEGMFPTKKVQSIESMEEERRLAFVALTRAKKRLYLSGAQGRNFDGSPKYPSRFVLDIDPSLVEYDPKLPETLIEDSKQFIGIHTDFMRFKKKELEFEPGNRIEHPAFGKGTILQSDPINKVYTIHFDRLQTERKISHRAKLKKLDDQTIDPHLN</sequence>
<dbReference type="GO" id="GO:0033202">
    <property type="term" value="C:DNA helicase complex"/>
    <property type="evidence" value="ECO:0007669"/>
    <property type="project" value="TreeGrafter"/>
</dbReference>
<dbReference type="CDD" id="cd17932">
    <property type="entry name" value="DEXQc_UvrD"/>
    <property type="match status" value="1"/>
</dbReference>
<organism evidence="14 15">
    <name type="scientific">Dubosiella newyorkensis</name>
    <dbReference type="NCBI Taxonomy" id="1862672"/>
    <lineage>
        <taxon>Bacteria</taxon>
        <taxon>Bacillati</taxon>
        <taxon>Bacillota</taxon>
        <taxon>Erysipelotrichia</taxon>
        <taxon>Erysipelotrichales</taxon>
        <taxon>Erysipelotrichaceae</taxon>
        <taxon>Dubosiella</taxon>
    </lineage>
</organism>
<evidence type="ECO:0000256" key="5">
    <source>
        <dbReference type="ARBA" id="ARBA00022840"/>
    </source>
</evidence>